<dbReference type="eggNOG" id="COG2070">
    <property type="taxonomic scope" value="Bacteria"/>
</dbReference>
<evidence type="ECO:0000313" key="4">
    <source>
        <dbReference type="EMBL" id="AII08140.1"/>
    </source>
</evidence>
<evidence type="ECO:0000256" key="2">
    <source>
        <dbReference type="ARBA" id="ARBA00022643"/>
    </source>
</evidence>
<proteinExistence type="predicted"/>
<dbReference type="CDD" id="cd04730">
    <property type="entry name" value="NPD_like"/>
    <property type="match status" value="1"/>
</dbReference>
<sequence>MTTLRTPLCDLLNIDVPIMQAGMGLIAYADLAAAAANAGGLGCLGGIDMSVAEVDSNIKRFRELSDKPLALDLGFPENAPSARTDVALPNPLPQPIRQLRAELEEMGIAVRDDVPDQAISRDDNLEKLDIALDQGVEIIVCGLGTPVDVVEKCHSRGATVMSIVGTARAARKVINNGTDVVIIQGTEGGGHSGDVGTLVLLAEVLDFATVPVVAAGGIATGSQIAGALVTGADGVWIGTRFIATAEAGCQDVYKEAVVEAGPNSTLRTPRFDGLHVRQLRNRFTDVWDGHENEMQPYPVQRMLTIPIRDAAAKNSVKSHMNLAAGQAVGLINDLPSAGDVVRRLTEDTVTALELAAKRIHTSN</sequence>
<dbReference type="GO" id="GO:0051213">
    <property type="term" value="F:dioxygenase activity"/>
    <property type="evidence" value="ECO:0007669"/>
    <property type="project" value="UniProtKB-KW"/>
</dbReference>
<dbReference type="InterPro" id="IPR004136">
    <property type="entry name" value="NMO"/>
</dbReference>
<dbReference type="Proteomes" id="UP000028488">
    <property type="component" value="Chromosome"/>
</dbReference>
<dbReference type="Pfam" id="PF03060">
    <property type="entry name" value="NMO"/>
    <property type="match status" value="1"/>
</dbReference>
<reference evidence="4 5" key="1">
    <citation type="submission" date="2014-07" db="EMBL/GenBank/DDBJ databases">
        <title>Genome Sequence of Rhodococcus opacus Strain R7, a Biodegrader of Mono- and Polycyclic Aromatic Hydrocarbons.</title>
        <authorList>
            <person name="Di Gennaro P."/>
            <person name="Zampolli J."/>
            <person name="Presti I."/>
            <person name="Cappelletti M."/>
            <person name="D'Ursi P."/>
            <person name="Orro A."/>
            <person name="Mezzelani A."/>
            <person name="Milanesi L."/>
        </authorList>
    </citation>
    <scope>NUCLEOTIDE SEQUENCE [LARGE SCALE GENOMIC DNA]</scope>
    <source>
        <strain evidence="4 5">R7</strain>
    </source>
</reference>
<name>A0A076EQ14_RHOOP</name>
<protein>
    <submittedName>
        <fullName evidence="4">2-nitropropane dioxygenase</fullName>
    </submittedName>
</protein>
<dbReference type="SUPFAM" id="SSF51412">
    <property type="entry name" value="Inosine monophosphate dehydrogenase (IMPDH)"/>
    <property type="match status" value="1"/>
</dbReference>
<evidence type="ECO:0000313" key="5">
    <source>
        <dbReference type="Proteomes" id="UP000028488"/>
    </source>
</evidence>
<dbReference type="InterPro" id="IPR013785">
    <property type="entry name" value="Aldolase_TIM"/>
</dbReference>
<keyword evidence="3" id="KW-0560">Oxidoreductase</keyword>
<dbReference type="EMBL" id="CP008947">
    <property type="protein sequence ID" value="AII08140.1"/>
    <property type="molecule type" value="Genomic_DNA"/>
</dbReference>
<gene>
    <name evidence="4" type="ORF">EP51_27365</name>
</gene>
<evidence type="ECO:0000256" key="3">
    <source>
        <dbReference type="ARBA" id="ARBA00023002"/>
    </source>
</evidence>
<keyword evidence="4" id="KW-0223">Dioxygenase</keyword>
<keyword evidence="1" id="KW-0285">Flavoprotein</keyword>
<dbReference type="RefSeq" id="WP_128640985.1">
    <property type="nucleotide sequence ID" value="NZ_CP008947.1"/>
</dbReference>
<dbReference type="GO" id="GO:0018580">
    <property type="term" value="F:nitronate monooxygenase activity"/>
    <property type="evidence" value="ECO:0007669"/>
    <property type="project" value="InterPro"/>
</dbReference>
<dbReference type="Gene3D" id="3.20.20.70">
    <property type="entry name" value="Aldolase class I"/>
    <property type="match status" value="1"/>
</dbReference>
<dbReference type="AlphaFoldDB" id="A0A076EQ14"/>
<accession>A0A076EQ14</accession>
<organism evidence="4 5">
    <name type="scientific">Rhodococcus opacus</name>
    <name type="common">Nocardia opaca</name>
    <dbReference type="NCBI Taxonomy" id="37919"/>
    <lineage>
        <taxon>Bacteria</taxon>
        <taxon>Bacillati</taxon>
        <taxon>Actinomycetota</taxon>
        <taxon>Actinomycetes</taxon>
        <taxon>Mycobacteriales</taxon>
        <taxon>Nocardiaceae</taxon>
        <taxon>Rhodococcus</taxon>
    </lineage>
</organism>
<keyword evidence="2" id="KW-0288">FMN</keyword>
<dbReference type="PANTHER" id="PTHR32332">
    <property type="entry name" value="2-NITROPROPANE DIOXYGENASE"/>
    <property type="match status" value="1"/>
</dbReference>
<dbReference type="PANTHER" id="PTHR32332:SF38">
    <property type="entry name" value="MONOOXYGENASE RV1533-RELATED"/>
    <property type="match status" value="1"/>
</dbReference>
<evidence type="ECO:0000256" key="1">
    <source>
        <dbReference type="ARBA" id="ARBA00022630"/>
    </source>
</evidence>